<dbReference type="AlphaFoldDB" id="A0AAD9N3K9"/>
<feature type="non-terminal residue" evidence="2">
    <location>
        <position position="224"/>
    </location>
</feature>
<evidence type="ECO:0000313" key="2">
    <source>
        <dbReference type="EMBL" id="KAK2153024.1"/>
    </source>
</evidence>
<proteinExistence type="predicted"/>
<dbReference type="Proteomes" id="UP001208570">
    <property type="component" value="Unassembled WGS sequence"/>
</dbReference>
<evidence type="ECO:0000256" key="1">
    <source>
        <dbReference type="SAM" id="MobiDB-lite"/>
    </source>
</evidence>
<feature type="region of interest" description="Disordered" evidence="1">
    <location>
        <begin position="162"/>
        <end position="182"/>
    </location>
</feature>
<gene>
    <name evidence="2" type="ORF">LSH36_310g01022</name>
</gene>
<keyword evidence="3" id="KW-1185">Reference proteome</keyword>
<name>A0AAD9N3K9_9ANNE</name>
<evidence type="ECO:0000313" key="3">
    <source>
        <dbReference type="Proteomes" id="UP001208570"/>
    </source>
</evidence>
<reference evidence="2" key="1">
    <citation type="journal article" date="2023" name="Mol. Biol. Evol.">
        <title>Third-Generation Sequencing Reveals the Adaptive Role of the Epigenome in Three Deep-Sea Polychaetes.</title>
        <authorList>
            <person name="Perez M."/>
            <person name="Aroh O."/>
            <person name="Sun Y."/>
            <person name="Lan Y."/>
            <person name="Juniper S.K."/>
            <person name="Young C.R."/>
            <person name="Angers B."/>
            <person name="Qian P.Y."/>
        </authorList>
    </citation>
    <scope>NUCLEOTIDE SEQUENCE</scope>
    <source>
        <strain evidence="2">P08H-3</strain>
    </source>
</reference>
<sequence length="224" mass="25437">PHRTILPHQTSFLHQTTFHHKKTFPHQTISIQQTSFLPFFISQPSFVIHSHPPSDIHPLSGRPPFLISRLSTPASKGINLNVRTTHRPEHQYRPTMVLLMKMPSVAYGQRLVTSPPIYAQAGWPRAAREQVTSSNKRPLTRFLATAPSICQPGNIYPRQRSQEFGRSAGSPRAANQPRLFNNNITAEHRRSNAEGGRAEMGCLTHRQLHVSSMKFIRKPSGYWE</sequence>
<comment type="caution">
    <text evidence="2">The sequence shown here is derived from an EMBL/GenBank/DDBJ whole genome shotgun (WGS) entry which is preliminary data.</text>
</comment>
<protein>
    <submittedName>
        <fullName evidence="2">Uncharacterized protein</fullName>
    </submittedName>
</protein>
<organism evidence="2 3">
    <name type="scientific">Paralvinella palmiformis</name>
    <dbReference type="NCBI Taxonomy" id="53620"/>
    <lineage>
        <taxon>Eukaryota</taxon>
        <taxon>Metazoa</taxon>
        <taxon>Spiralia</taxon>
        <taxon>Lophotrochozoa</taxon>
        <taxon>Annelida</taxon>
        <taxon>Polychaeta</taxon>
        <taxon>Sedentaria</taxon>
        <taxon>Canalipalpata</taxon>
        <taxon>Terebellida</taxon>
        <taxon>Terebelliformia</taxon>
        <taxon>Alvinellidae</taxon>
        <taxon>Paralvinella</taxon>
    </lineage>
</organism>
<accession>A0AAD9N3K9</accession>
<dbReference type="EMBL" id="JAODUP010000310">
    <property type="protein sequence ID" value="KAK2153024.1"/>
    <property type="molecule type" value="Genomic_DNA"/>
</dbReference>